<name>A0A9D4REP6_DREPO</name>
<dbReference type="AlphaFoldDB" id="A0A9D4REP6"/>
<organism evidence="1 2">
    <name type="scientific">Dreissena polymorpha</name>
    <name type="common">Zebra mussel</name>
    <name type="synonym">Mytilus polymorpha</name>
    <dbReference type="NCBI Taxonomy" id="45954"/>
    <lineage>
        <taxon>Eukaryota</taxon>
        <taxon>Metazoa</taxon>
        <taxon>Spiralia</taxon>
        <taxon>Lophotrochozoa</taxon>
        <taxon>Mollusca</taxon>
        <taxon>Bivalvia</taxon>
        <taxon>Autobranchia</taxon>
        <taxon>Heteroconchia</taxon>
        <taxon>Euheterodonta</taxon>
        <taxon>Imparidentia</taxon>
        <taxon>Neoheterodontei</taxon>
        <taxon>Myida</taxon>
        <taxon>Dreissenoidea</taxon>
        <taxon>Dreissenidae</taxon>
        <taxon>Dreissena</taxon>
    </lineage>
</organism>
<dbReference type="Gene3D" id="3.30.830.10">
    <property type="entry name" value="Metalloenzyme, LuxS/M16 peptidase-like"/>
    <property type="match status" value="1"/>
</dbReference>
<protein>
    <submittedName>
        <fullName evidence="1">Uncharacterized protein</fullName>
    </submittedName>
</protein>
<evidence type="ECO:0000313" key="1">
    <source>
        <dbReference type="EMBL" id="KAH3863822.1"/>
    </source>
</evidence>
<sequence length="83" mass="9068">MLMYCRKRLITGLSMKFESKEALMISQAEQTLAGLTVASPDQMIKQITSLTAAEVNAVSIAVFISLVVSRLHENEPSVPQTSI</sequence>
<dbReference type="EMBL" id="JAIWYP010000002">
    <property type="protein sequence ID" value="KAH3863822.1"/>
    <property type="molecule type" value="Genomic_DNA"/>
</dbReference>
<proteinExistence type="predicted"/>
<keyword evidence="2" id="KW-1185">Reference proteome</keyword>
<reference evidence="1" key="1">
    <citation type="journal article" date="2019" name="bioRxiv">
        <title>The Genome of the Zebra Mussel, Dreissena polymorpha: A Resource for Invasive Species Research.</title>
        <authorList>
            <person name="McCartney M.A."/>
            <person name="Auch B."/>
            <person name="Kono T."/>
            <person name="Mallez S."/>
            <person name="Zhang Y."/>
            <person name="Obille A."/>
            <person name="Becker A."/>
            <person name="Abrahante J.E."/>
            <person name="Garbe J."/>
            <person name="Badalamenti J.P."/>
            <person name="Herman A."/>
            <person name="Mangelson H."/>
            <person name="Liachko I."/>
            <person name="Sullivan S."/>
            <person name="Sone E.D."/>
            <person name="Koren S."/>
            <person name="Silverstein K.A.T."/>
            <person name="Beckman K.B."/>
            <person name="Gohl D.M."/>
        </authorList>
    </citation>
    <scope>NUCLEOTIDE SEQUENCE</scope>
    <source>
        <strain evidence="1">Duluth1</strain>
        <tissue evidence="1">Whole animal</tissue>
    </source>
</reference>
<gene>
    <name evidence="1" type="ORF">DPMN_026822</name>
</gene>
<accession>A0A9D4REP6</accession>
<reference evidence="1" key="2">
    <citation type="submission" date="2020-11" db="EMBL/GenBank/DDBJ databases">
        <authorList>
            <person name="McCartney M.A."/>
            <person name="Auch B."/>
            <person name="Kono T."/>
            <person name="Mallez S."/>
            <person name="Becker A."/>
            <person name="Gohl D.M."/>
            <person name="Silverstein K.A.T."/>
            <person name="Koren S."/>
            <person name="Bechman K.B."/>
            <person name="Herman A."/>
            <person name="Abrahante J.E."/>
            <person name="Garbe J."/>
        </authorList>
    </citation>
    <scope>NUCLEOTIDE SEQUENCE</scope>
    <source>
        <strain evidence="1">Duluth1</strain>
        <tissue evidence="1">Whole animal</tissue>
    </source>
</reference>
<evidence type="ECO:0000313" key="2">
    <source>
        <dbReference type="Proteomes" id="UP000828390"/>
    </source>
</evidence>
<dbReference type="Proteomes" id="UP000828390">
    <property type="component" value="Unassembled WGS sequence"/>
</dbReference>
<comment type="caution">
    <text evidence="1">The sequence shown here is derived from an EMBL/GenBank/DDBJ whole genome shotgun (WGS) entry which is preliminary data.</text>
</comment>